<reference evidence="1" key="1">
    <citation type="submission" date="2022-01" db="EMBL/GenBank/DDBJ databases">
        <authorList>
            <person name="King R."/>
        </authorList>
    </citation>
    <scope>NUCLEOTIDE SEQUENCE</scope>
</reference>
<dbReference type="EMBL" id="OV651813">
    <property type="protein sequence ID" value="CAH1099247.1"/>
    <property type="molecule type" value="Genomic_DNA"/>
</dbReference>
<evidence type="ECO:0000313" key="1">
    <source>
        <dbReference type="EMBL" id="CAH1099247.1"/>
    </source>
</evidence>
<evidence type="ECO:0000313" key="2">
    <source>
        <dbReference type="Proteomes" id="UP001153636"/>
    </source>
</evidence>
<protein>
    <submittedName>
        <fullName evidence="1">Uncharacterized protein</fullName>
    </submittedName>
</protein>
<name>A0A9P0G759_9CUCU</name>
<proteinExistence type="predicted"/>
<dbReference type="AlphaFoldDB" id="A0A9P0G759"/>
<organism evidence="1 2">
    <name type="scientific">Psylliodes chrysocephalus</name>
    <dbReference type="NCBI Taxonomy" id="3402493"/>
    <lineage>
        <taxon>Eukaryota</taxon>
        <taxon>Metazoa</taxon>
        <taxon>Ecdysozoa</taxon>
        <taxon>Arthropoda</taxon>
        <taxon>Hexapoda</taxon>
        <taxon>Insecta</taxon>
        <taxon>Pterygota</taxon>
        <taxon>Neoptera</taxon>
        <taxon>Endopterygota</taxon>
        <taxon>Coleoptera</taxon>
        <taxon>Polyphaga</taxon>
        <taxon>Cucujiformia</taxon>
        <taxon>Chrysomeloidea</taxon>
        <taxon>Chrysomelidae</taxon>
        <taxon>Galerucinae</taxon>
        <taxon>Alticini</taxon>
        <taxon>Psylliodes</taxon>
    </lineage>
</organism>
<gene>
    <name evidence="1" type="ORF">PSYICH_LOCUS203</name>
</gene>
<sequence length="117" mass="13230">MVRYHENLSDIDCRYPGLKQLLEKGGLSNISFAGAPIDQTLEHTVNRDSASRLTGISAMTNQASAHVRWRLTRSVRSELVIALKEMAGLNSKDDISKELKSLELFMIMLIYKVFVIY</sequence>
<accession>A0A9P0G759</accession>
<dbReference type="Proteomes" id="UP001153636">
    <property type="component" value="Chromosome 1"/>
</dbReference>
<keyword evidence="2" id="KW-1185">Reference proteome</keyword>